<gene>
    <name evidence="1" type="ORF">A2909_02375</name>
</gene>
<dbReference type="EMBL" id="MHQZ01000021">
    <property type="protein sequence ID" value="OHA13949.1"/>
    <property type="molecule type" value="Genomic_DNA"/>
</dbReference>
<protein>
    <submittedName>
        <fullName evidence="1">Uncharacterized protein</fullName>
    </submittedName>
</protein>
<organism evidence="1 2">
    <name type="scientific">Candidatus Tagabacteria bacterium RIFCSPLOWO2_01_FULL_39_11</name>
    <dbReference type="NCBI Taxonomy" id="1802295"/>
    <lineage>
        <taxon>Bacteria</taxon>
        <taxon>Candidatus Tagaibacteriota</taxon>
    </lineage>
</organism>
<reference evidence="1 2" key="1">
    <citation type="journal article" date="2016" name="Nat. Commun.">
        <title>Thousands of microbial genomes shed light on interconnected biogeochemical processes in an aquifer system.</title>
        <authorList>
            <person name="Anantharaman K."/>
            <person name="Brown C.T."/>
            <person name="Hug L.A."/>
            <person name="Sharon I."/>
            <person name="Castelle C.J."/>
            <person name="Probst A.J."/>
            <person name="Thomas B.C."/>
            <person name="Singh A."/>
            <person name="Wilkins M.J."/>
            <person name="Karaoz U."/>
            <person name="Brodie E.L."/>
            <person name="Williams K.H."/>
            <person name="Hubbard S.S."/>
            <person name="Banfield J.F."/>
        </authorList>
    </citation>
    <scope>NUCLEOTIDE SEQUENCE [LARGE SCALE GENOMIC DNA]</scope>
</reference>
<sequence>MWKKWDETHAIIVVAAEESKARAYACQESCGSEDKMDWLNKSSCKKIGVALDGVAGIVLEHIERS</sequence>
<name>A0A1G2LSV9_9BACT</name>
<dbReference type="Proteomes" id="UP000178302">
    <property type="component" value="Unassembled WGS sequence"/>
</dbReference>
<accession>A0A1G2LSV9</accession>
<evidence type="ECO:0000313" key="1">
    <source>
        <dbReference type="EMBL" id="OHA13949.1"/>
    </source>
</evidence>
<dbReference type="AlphaFoldDB" id="A0A1G2LSV9"/>
<proteinExistence type="predicted"/>
<evidence type="ECO:0000313" key="2">
    <source>
        <dbReference type="Proteomes" id="UP000178302"/>
    </source>
</evidence>
<comment type="caution">
    <text evidence="1">The sequence shown here is derived from an EMBL/GenBank/DDBJ whole genome shotgun (WGS) entry which is preliminary data.</text>
</comment>